<reference evidence="3" key="2">
    <citation type="journal article" date="2020" name="Nat. Commun.">
        <title>Large-scale genome sequencing of mycorrhizal fungi provides insights into the early evolution of symbiotic traits.</title>
        <authorList>
            <person name="Miyauchi S."/>
            <person name="Kiss E."/>
            <person name="Kuo A."/>
            <person name="Drula E."/>
            <person name="Kohler A."/>
            <person name="Sanchez-Garcia M."/>
            <person name="Morin E."/>
            <person name="Andreopoulos B."/>
            <person name="Barry K.W."/>
            <person name="Bonito G."/>
            <person name="Buee M."/>
            <person name="Carver A."/>
            <person name="Chen C."/>
            <person name="Cichocki N."/>
            <person name="Clum A."/>
            <person name="Culley D."/>
            <person name="Crous P.W."/>
            <person name="Fauchery L."/>
            <person name="Girlanda M."/>
            <person name="Hayes R.D."/>
            <person name="Keri Z."/>
            <person name="LaButti K."/>
            <person name="Lipzen A."/>
            <person name="Lombard V."/>
            <person name="Magnuson J."/>
            <person name="Maillard F."/>
            <person name="Murat C."/>
            <person name="Nolan M."/>
            <person name="Ohm R.A."/>
            <person name="Pangilinan J."/>
            <person name="Pereira M.F."/>
            <person name="Perotto S."/>
            <person name="Peter M."/>
            <person name="Pfister S."/>
            <person name="Riley R."/>
            <person name="Sitrit Y."/>
            <person name="Stielow J.B."/>
            <person name="Szollosi G."/>
            <person name="Zifcakova L."/>
            <person name="Stursova M."/>
            <person name="Spatafora J.W."/>
            <person name="Tedersoo L."/>
            <person name="Vaario L.M."/>
            <person name="Yamada A."/>
            <person name="Yan M."/>
            <person name="Wang P."/>
            <person name="Xu J."/>
            <person name="Bruns T."/>
            <person name="Baldrian P."/>
            <person name="Vilgalys R."/>
            <person name="Dunand C."/>
            <person name="Henrissat B."/>
            <person name="Grigoriev I.V."/>
            <person name="Hibbett D."/>
            <person name="Nagy L.G."/>
            <person name="Martin F.M."/>
        </authorList>
    </citation>
    <scope>NUCLEOTIDE SEQUENCE</scope>
    <source>
        <strain evidence="3">BED1</strain>
    </source>
</reference>
<sequence>MAIWCVRSVAALVSDACITLLYAVGVALCDQFASRFVWLDLSTLFSFGMSLTSSWRLSGPAVSVWSLVVGLLRHISWVLKTPQDSRHIRFKPREIRLEARIPGANWIRP</sequence>
<evidence type="ECO:0000256" key="1">
    <source>
        <dbReference type="SAM" id="Phobius"/>
    </source>
</evidence>
<evidence type="ECO:0000313" key="5">
    <source>
        <dbReference type="Proteomes" id="UP001194468"/>
    </source>
</evidence>
<dbReference type="EMBL" id="WHUW01000566">
    <property type="protein sequence ID" value="KAF8414375.1"/>
    <property type="molecule type" value="Genomic_DNA"/>
</dbReference>
<dbReference type="EMBL" id="WHUW01000113">
    <property type="protein sequence ID" value="KAF8423694.1"/>
    <property type="molecule type" value="Genomic_DNA"/>
</dbReference>
<dbReference type="AlphaFoldDB" id="A0AAD4BCG4"/>
<name>A0AAD4BCG4_BOLED</name>
<dbReference type="EMBL" id="WHUW01000182">
    <property type="protein sequence ID" value="KAF8419136.1"/>
    <property type="molecule type" value="Genomic_DNA"/>
</dbReference>
<protein>
    <submittedName>
        <fullName evidence="3">Uncharacterized protein</fullName>
    </submittedName>
</protein>
<keyword evidence="1" id="KW-1133">Transmembrane helix</keyword>
<reference evidence="3" key="1">
    <citation type="submission" date="2019-10" db="EMBL/GenBank/DDBJ databases">
        <authorList>
            <consortium name="DOE Joint Genome Institute"/>
            <person name="Kuo A."/>
            <person name="Miyauchi S."/>
            <person name="Kiss E."/>
            <person name="Drula E."/>
            <person name="Kohler A."/>
            <person name="Sanchez-Garcia M."/>
            <person name="Andreopoulos B."/>
            <person name="Barry K.W."/>
            <person name="Bonito G."/>
            <person name="Buee M."/>
            <person name="Carver A."/>
            <person name="Chen C."/>
            <person name="Cichocki N."/>
            <person name="Clum A."/>
            <person name="Culley D."/>
            <person name="Crous P.W."/>
            <person name="Fauchery L."/>
            <person name="Girlanda M."/>
            <person name="Hayes R."/>
            <person name="Keri Z."/>
            <person name="LaButti K."/>
            <person name="Lipzen A."/>
            <person name="Lombard V."/>
            <person name="Magnuson J."/>
            <person name="Maillard F."/>
            <person name="Morin E."/>
            <person name="Murat C."/>
            <person name="Nolan M."/>
            <person name="Ohm R."/>
            <person name="Pangilinan J."/>
            <person name="Pereira M."/>
            <person name="Perotto S."/>
            <person name="Peter M."/>
            <person name="Riley R."/>
            <person name="Sitrit Y."/>
            <person name="Stielow B."/>
            <person name="Szollosi G."/>
            <person name="Zifcakova L."/>
            <person name="Stursova M."/>
            <person name="Spatafora J.W."/>
            <person name="Tedersoo L."/>
            <person name="Vaario L.-M."/>
            <person name="Yamada A."/>
            <person name="Yan M."/>
            <person name="Wang P."/>
            <person name="Xu J."/>
            <person name="Bruns T."/>
            <person name="Baldrian P."/>
            <person name="Vilgalys R."/>
            <person name="Henrissat B."/>
            <person name="Grigoriev I.V."/>
            <person name="Hibbett D."/>
            <person name="Nagy L.G."/>
            <person name="Martin F.M."/>
        </authorList>
    </citation>
    <scope>NUCLEOTIDE SEQUENCE</scope>
    <source>
        <strain evidence="3">BED1</strain>
    </source>
</reference>
<evidence type="ECO:0000313" key="2">
    <source>
        <dbReference type="EMBL" id="KAF8414375.1"/>
    </source>
</evidence>
<evidence type="ECO:0000313" key="4">
    <source>
        <dbReference type="EMBL" id="KAF8423694.1"/>
    </source>
</evidence>
<organism evidence="3 5">
    <name type="scientific">Boletus edulis BED1</name>
    <dbReference type="NCBI Taxonomy" id="1328754"/>
    <lineage>
        <taxon>Eukaryota</taxon>
        <taxon>Fungi</taxon>
        <taxon>Dikarya</taxon>
        <taxon>Basidiomycota</taxon>
        <taxon>Agaricomycotina</taxon>
        <taxon>Agaricomycetes</taxon>
        <taxon>Agaricomycetidae</taxon>
        <taxon>Boletales</taxon>
        <taxon>Boletineae</taxon>
        <taxon>Boletaceae</taxon>
        <taxon>Boletoideae</taxon>
        <taxon>Boletus</taxon>
    </lineage>
</organism>
<keyword evidence="1" id="KW-0472">Membrane</keyword>
<keyword evidence="1" id="KW-0812">Transmembrane</keyword>
<evidence type="ECO:0000313" key="3">
    <source>
        <dbReference type="EMBL" id="KAF8419136.1"/>
    </source>
</evidence>
<proteinExistence type="predicted"/>
<dbReference type="Proteomes" id="UP001194468">
    <property type="component" value="Unassembled WGS sequence"/>
</dbReference>
<gene>
    <name evidence="4" type="ORF">L210DRAFT_3569476</name>
    <name evidence="3" type="ORF">L210DRAFT_3577683</name>
    <name evidence="2" type="ORF">L210DRAFT_3593435</name>
</gene>
<comment type="caution">
    <text evidence="3">The sequence shown here is derived from an EMBL/GenBank/DDBJ whole genome shotgun (WGS) entry which is preliminary data.</text>
</comment>
<accession>A0AAD4BCG4</accession>
<keyword evidence="5" id="KW-1185">Reference proteome</keyword>
<feature type="transmembrane region" description="Helical" evidence="1">
    <location>
        <begin position="61"/>
        <end position="79"/>
    </location>
</feature>
<feature type="transmembrane region" description="Helical" evidence="1">
    <location>
        <begin position="6"/>
        <end position="29"/>
    </location>
</feature>